<organism evidence="4 5">
    <name type="scientific">Caballeronia choica</name>
    <dbReference type="NCBI Taxonomy" id="326476"/>
    <lineage>
        <taxon>Bacteria</taxon>
        <taxon>Pseudomonadati</taxon>
        <taxon>Pseudomonadota</taxon>
        <taxon>Betaproteobacteria</taxon>
        <taxon>Burkholderiales</taxon>
        <taxon>Burkholderiaceae</taxon>
        <taxon>Caballeronia</taxon>
    </lineage>
</organism>
<dbReference type="PANTHER" id="PTHR45856">
    <property type="entry name" value="ALPHA/BETA-HYDROLASES SUPERFAMILY PROTEIN"/>
    <property type="match status" value="1"/>
</dbReference>
<dbReference type="RefSeq" id="WP_160110099.1">
    <property type="nucleotide sequence ID" value="NZ_FCON02000110.1"/>
</dbReference>
<feature type="signal peptide" evidence="2">
    <location>
        <begin position="1"/>
        <end position="22"/>
    </location>
</feature>
<dbReference type="SUPFAM" id="SSF53474">
    <property type="entry name" value="alpha/beta-Hydrolases"/>
    <property type="match status" value="1"/>
</dbReference>
<feature type="compositionally biased region" description="Basic and acidic residues" evidence="1">
    <location>
        <begin position="345"/>
        <end position="359"/>
    </location>
</feature>
<feature type="domain" description="Fungal lipase-type" evidence="3">
    <location>
        <begin position="113"/>
        <end position="241"/>
    </location>
</feature>
<dbReference type="OrthoDB" id="5522031at2"/>
<sequence length="359" mass="40359">MRHFYYAALPLLAAVSIVVDTASICAWSQSEGTPPVVIQNLPIPNVMFRMAQVRAVRKDIVAASFYSLSAYTDDNAKFYGWTKYVVPRKGVIFGQRQTVFWLKVDPDAKTIDISIRGTNNLDDVLRDLQVGAIEDSRLAIPLHAGFQSIAVGVFNKLKSILTSNQLNNYSFRLYGHSLGGAVAAVVSMYLYQQGSNVDLVVTFGAPRFTTNEGARKYQVLNLRTYRIVRCDDVVPFLPPPNFFGWKTGGYEANGNVLLLLKPPYFDYSMGIDIERDFVYQLRTELTNNQNKEILAFGHRMPNYYSLVYEISPQYVAFEGGKELVPVSYTLKSQNQLCPPQLGMVHDNKSGTDQRNESKN</sequence>
<proteinExistence type="predicted"/>
<dbReference type="Gene3D" id="3.40.50.1820">
    <property type="entry name" value="alpha/beta hydrolase"/>
    <property type="match status" value="1"/>
</dbReference>
<dbReference type="AlphaFoldDB" id="A0A158KN79"/>
<keyword evidence="2" id="KW-0732">Signal</keyword>
<name>A0A158KN79_9BURK</name>
<evidence type="ECO:0000256" key="1">
    <source>
        <dbReference type="SAM" id="MobiDB-lite"/>
    </source>
</evidence>
<dbReference type="InterPro" id="IPR051218">
    <property type="entry name" value="Sec_MonoDiacylglyc_Lipase"/>
</dbReference>
<dbReference type="Proteomes" id="UP000054770">
    <property type="component" value="Unassembled WGS sequence"/>
</dbReference>
<evidence type="ECO:0000259" key="3">
    <source>
        <dbReference type="Pfam" id="PF01764"/>
    </source>
</evidence>
<feature type="region of interest" description="Disordered" evidence="1">
    <location>
        <begin position="340"/>
        <end position="359"/>
    </location>
</feature>
<dbReference type="Pfam" id="PF01764">
    <property type="entry name" value="Lipase_3"/>
    <property type="match status" value="1"/>
</dbReference>
<reference evidence="4" key="1">
    <citation type="submission" date="2016-01" db="EMBL/GenBank/DDBJ databases">
        <authorList>
            <person name="Peeters C."/>
        </authorList>
    </citation>
    <scope>NUCLEOTIDE SEQUENCE [LARGE SCALE GENOMIC DNA]</scope>
    <source>
        <strain evidence="4">LMG 22940</strain>
    </source>
</reference>
<accession>A0A158KN79</accession>
<protein>
    <submittedName>
        <fullName evidence="4">Lipase (Class 3)</fullName>
    </submittedName>
</protein>
<dbReference type="InterPro" id="IPR002921">
    <property type="entry name" value="Fungal_lipase-type"/>
</dbReference>
<dbReference type="CDD" id="cd00519">
    <property type="entry name" value="Lipase_3"/>
    <property type="match status" value="1"/>
</dbReference>
<evidence type="ECO:0000313" key="4">
    <source>
        <dbReference type="EMBL" id="SAL81851.1"/>
    </source>
</evidence>
<dbReference type="PANTHER" id="PTHR45856:SF24">
    <property type="entry name" value="FUNGAL LIPASE-LIKE DOMAIN-CONTAINING PROTEIN"/>
    <property type="match status" value="1"/>
</dbReference>
<dbReference type="EMBL" id="FCON02000110">
    <property type="protein sequence ID" value="SAL81851.1"/>
    <property type="molecule type" value="Genomic_DNA"/>
</dbReference>
<dbReference type="GO" id="GO:0006629">
    <property type="term" value="P:lipid metabolic process"/>
    <property type="evidence" value="ECO:0007669"/>
    <property type="project" value="InterPro"/>
</dbReference>
<evidence type="ECO:0000313" key="5">
    <source>
        <dbReference type="Proteomes" id="UP000054770"/>
    </source>
</evidence>
<feature type="chain" id="PRO_5011116096" evidence="2">
    <location>
        <begin position="23"/>
        <end position="359"/>
    </location>
</feature>
<evidence type="ECO:0000256" key="2">
    <source>
        <dbReference type="SAM" id="SignalP"/>
    </source>
</evidence>
<gene>
    <name evidence="4" type="ORF">AWB68_06288</name>
</gene>
<dbReference type="InterPro" id="IPR029058">
    <property type="entry name" value="AB_hydrolase_fold"/>
</dbReference>
<keyword evidence="5" id="KW-1185">Reference proteome</keyword>
<comment type="caution">
    <text evidence="4">The sequence shown here is derived from an EMBL/GenBank/DDBJ whole genome shotgun (WGS) entry which is preliminary data.</text>
</comment>